<dbReference type="InterPro" id="IPR003594">
    <property type="entry name" value="HATPase_dom"/>
</dbReference>
<dbReference type="InterPro" id="IPR000014">
    <property type="entry name" value="PAS"/>
</dbReference>
<sequence>MTNSSRRAAANGHDPAFAAPFVAELSDLASESIIVSDVHGVIRYWNPASEALYGWPALAMVGQHVQTIGSLAHAGTDHFNALLREGRWEGVVHRRGLTGTDIVAAVRQIVRRDSAGDLLDIVEFGRDAGSLTRASYLRMDAELQSSLAASWELDTSAARPLLDAIAEHRRSGVAIDFDQHPDWVDRMLSATRILAVNDRAVRMFGAHAGYEQMIGKSIDTFWPAESRSVLATLLESVASDRTRLETRKMVLSGSLREPVIKAWHSAEPKPPDTVFVTINGVTNDDRTTWELQASEDRYRRLIQYLPTALWQVDSRRAGEAFDQLKAAGVHDIAAHLGRNPDLVEHAKDVVRVTDVNRDAVSLFRAGNPADLIKPVRYIFAAAPGLAERVMVAHFEGRRNFIAETRIRAFDGSIVDVLFTVTYPVPPEQLDNTFITMQDISERLNAEQQLRKLQADFSHAGRIATLGELATSIAHEINQPLAAIVTNGETSLRWLAREDQNTEKVTQLTSRIVSNARRASDIIHRIRDMAAKHEPEKRLIDLNEVVEEALLFIRHDIDSKSILLSANFGAELPKVMGDRIQLQQVIINLLVNSVQAIVQSGQPTRRIDTRTSIDDEGSVVFSVLDNGPGVPAKDLEHIFDSFFSTKDTGIGIGLAICQSIITAHGGRITGVNRANGGAHFHFALPPLTVAGPETSSVAPSARA</sequence>
<dbReference type="PANTHER" id="PTHR43065:SF10">
    <property type="entry name" value="PEROXIDE STRESS-ACTIVATED HISTIDINE KINASE MAK3"/>
    <property type="match status" value="1"/>
</dbReference>
<evidence type="ECO:0000313" key="12">
    <source>
        <dbReference type="EMBL" id="MCG2665668.1"/>
    </source>
</evidence>
<dbReference type="CDD" id="cd00130">
    <property type="entry name" value="PAS"/>
    <property type="match status" value="1"/>
</dbReference>
<dbReference type="PRINTS" id="PR00344">
    <property type="entry name" value="BCTRLSENSOR"/>
</dbReference>
<dbReference type="PROSITE" id="PS50112">
    <property type="entry name" value="PAS"/>
    <property type="match status" value="1"/>
</dbReference>
<dbReference type="InterPro" id="IPR013656">
    <property type="entry name" value="PAS_4"/>
</dbReference>
<dbReference type="SUPFAM" id="SSF55874">
    <property type="entry name" value="ATPase domain of HSP90 chaperone/DNA topoisomerase II/histidine kinase"/>
    <property type="match status" value="1"/>
</dbReference>
<dbReference type="SUPFAM" id="SSF55785">
    <property type="entry name" value="PYP-like sensor domain (PAS domain)"/>
    <property type="match status" value="3"/>
</dbReference>
<dbReference type="SUPFAM" id="SSF47384">
    <property type="entry name" value="Homodimeric domain of signal transducing histidine kinase"/>
    <property type="match status" value="1"/>
</dbReference>
<dbReference type="InterPro" id="IPR003661">
    <property type="entry name" value="HisK_dim/P_dom"/>
</dbReference>
<evidence type="ECO:0000256" key="7">
    <source>
        <dbReference type="ARBA" id="ARBA00022840"/>
    </source>
</evidence>
<dbReference type="EC" id="2.7.13.3" evidence="2"/>
<evidence type="ECO:0000256" key="2">
    <source>
        <dbReference type="ARBA" id="ARBA00012438"/>
    </source>
</evidence>
<keyword evidence="7 11" id="KW-0067">ATP-binding</keyword>
<dbReference type="AlphaFoldDB" id="A0A9X1R978"/>
<feature type="domain" description="Histidine kinase" evidence="9">
    <location>
        <begin position="471"/>
        <end position="687"/>
    </location>
</feature>
<evidence type="ECO:0000256" key="8">
    <source>
        <dbReference type="ARBA" id="ARBA00023012"/>
    </source>
</evidence>
<dbReference type="CDD" id="cd00082">
    <property type="entry name" value="HisKA"/>
    <property type="match status" value="1"/>
</dbReference>
<comment type="catalytic activity">
    <reaction evidence="1">
        <text>ATP + protein L-histidine = ADP + protein N-phospho-L-histidine.</text>
        <dbReference type="EC" id="2.7.13.3"/>
    </reaction>
</comment>
<dbReference type="InterPro" id="IPR036097">
    <property type="entry name" value="HisK_dim/P_sf"/>
</dbReference>
<keyword evidence="13" id="KW-1185">Reference proteome</keyword>
<proteinExistence type="predicted"/>
<gene>
    <name evidence="12" type="ORF">L6637_01825</name>
    <name evidence="11" type="ORF">L6654_07970</name>
</gene>
<dbReference type="GO" id="GO:0000155">
    <property type="term" value="F:phosphorelay sensor kinase activity"/>
    <property type="evidence" value="ECO:0007669"/>
    <property type="project" value="InterPro"/>
</dbReference>
<dbReference type="PROSITE" id="PS50109">
    <property type="entry name" value="HIS_KIN"/>
    <property type="match status" value="1"/>
</dbReference>
<evidence type="ECO:0000313" key="14">
    <source>
        <dbReference type="Proteomes" id="UP001139054"/>
    </source>
</evidence>
<dbReference type="GO" id="GO:0005524">
    <property type="term" value="F:ATP binding"/>
    <property type="evidence" value="ECO:0007669"/>
    <property type="project" value="UniProtKB-KW"/>
</dbReference>
<evidence type="ECO:0000256" key="5">
    <source>
        <dbReference type="ARBA" id="ARBA00022741"/>
    </source>
</evidence>
<evidence type="ECO:0000313" key="13">
    <source>
        <dbReference type="Proteomes" id="UP001139012"/>
    </source>
</evidence>
<accession>A0A9X1R978</accession>
<dbReference type="SMART" id="SM00091">
    <property type="entry name" value="PAS"/>
    <property type="match status" value="2"/>
</dbReference>
<protein>
    <recommendedName>
        <fullName evidence="2">histidine kinase</fullName>
        <ecNumber evidence="2">2.7.13.3</ecNumber>
    </recommendedName>
</protein>
<dbReference type="InterPro" id="IPR036890">
    <property type="entry name" value="HATPase_C_sf"/>
</dbReference>
<evidence type="ECO:0000259" key="9">
    <source>
        <dbReference type="PROSITE" id="PS50109"/>
    </source>
</evidence>
<name>A0A9X1R978_9BRAD</name>
<keyword evidence="3" id="KW-0597">Phosphoprotein</keyword>
<dbReference type="Pfam" id="PF00512">
    <property type="entry name" value="HisKA"/>
    <property type="match status" value="1"/>
</dbReference>
<feature type="domain" description="PAS" evidence="10">
    <location>
        <begin position="18"/>
        <end position="73"/>
    </location>
</feature>
<keyword evidence="4" id="KW-0808">Transferase</keyword>
<dbReference type="Proteomes" id="UP001139012">
    <property type="component" value="Unassembled WGS sequence"/>
</dbReference>
<dbReference type="SMART" id="SM00388">
    <property type="entry name" value="HisKA"/>
    <property type="match status" value="1"/>
</dbReference>
<dbReference type="InterPro" id="IPR004358">
    <property type="entry name" value="Sig_transdc_His_kin-like_C"/>
</dbReference>
<reference evidence="11" key="1">
    <citation type="submission" date="2022-01" db="EMBL/GenBank/DDBJ databases">
        <title>Genome sequnece data of strain Bradyrhizobium sp. nov.</title>
        <authorList>
            <person name="Zhang J."/>
        </authorList>
    </citation>
    <scope>NUCLEOTIDE SEQUENCE</scope>
    <source>
        <strain evidence="12">WYCCWR 12774</strain>
        <strain evidence="11">WYCCWR 13023</strain>
    </source>
</reference>
<dbReference type="Proteomes" id="UP001139054">
    <property type="component" value="Unassembled WGS sequence"/>
</dbReference>
<evidence type="ECO:0000256" key="1">
    <source>
        <dbReference type="ARBA" id="ARBA00000085"/>
    </source>
</evidence>
<dbReference type="Gene3D" id="3.30.565.10">
    <property type="entry name" value="Histidine kinase-like ATPase, C-terminal domain"/>
    <property type="match status" value="1"/>
</dbReference>
<evidence type="ECO:0000256" key="6">
    <source>
        <dbReference type="ARBA" id="ARBA00022777"/>
    </source>
</evidence>
<dbReference type="FunFam" id="1.10.287.130:FF:000055">
    <property type="entry name" value="Two-component sensor histidine kinase"/>
    <property type="match status" value="1"/>
</dbReference>
<keyword evidence="6" id="KW-0418">Kinase</keyword>
<dbReference type="RefSeq" id="WP_237868874.1">
    <property type="nucleotide sequence ID" value="NZ_JAKLTY010000004.1"/>
</dbReference>
<dbReference type="PANTHER" id="PTHR43065">
    <property type="entry name" value="SENSOR HISTIDINE KINASE"/>
    <property type="match status" value="1"/>
</dbReference>
<dbReference type="Pfam" id="PF08448">
    <property type="entry name" value="PAS_4"/>
    <property type="match status" value="1"/>
</dbReference>
<dbReference type="SMART" id="SM00387">
    <property type="entry name" value="HATPase_c"/>
    <property type="match status" value="1"/>
</dbReference>
<dbReference type="InterPro" id="IPR005467">
    <property type="entry name" value="His_kinase_dom"/>
</dbReference>
<evidence type="ECO:0000259" key="10">
    <source>
        <dbReference type="PROSITE" id="PS50112"/>
    </source>
</evidence>
<dbReference type="EMBL" id="JAKLUA010000001">
    <property type="protein sequence ID" value="MCG2665668.1"/>
    <property type="molecule type" value="Genomic_DNA"/>
</dbReference>
<evidence type="ECO:0000313" key="11">
    <source>
        <dbReference type="EMBL" id="MCG2626559.1"/>
    </source>
</evidence>
<dbReference type="Gene3D" id="3.30.450.20">
    <property type="entry name" value="PAS domain"/>
    <property type="match status" value="3"/>
</dbReference>
<organism evidence="11 14">
    <name type="scientific">Bradyrhizobium zhengyangense</name>
    <dbReference type="NCBI Taxonomy" id="2911009"/>
    <lineage>
        <taxon>Bacteria</taxon>
        <taxon>Pseudomonadati</taxon>
        <taxon>Pseudomonadota</taxon>
        <taxon>Alphaproteobacteria</taxon>
        <taxon>Hyphomicrobiales</taxon>
        <taxon>Nitrobacteraceae</taxon>
        <taxon>Bradyrhizobium</taxon>
    </lineage>
</organism>
<evidence type="ECO:0000256" key="3">
    <source>
        <dbReference type="ARBA" id="ARBA00022553"/>
    </source>
</evidence>
<dbReference type="Pfam" id="PF13426">
    <property type="entry name" value="PAS_9"/>
    <property type="match status" value="1"/>
</dbReference>
<comment type="caution">
    <text evidence="11">The sequence shown here is derived from an EMBL/GenBank/DDBJ whole genome shotgun (WGS) entry which is preliminary data.</text>
</comment>
<keyword evidence="5" id="KW-0547">Nucleotide-binding</keyword>
<keyword evidence="8" id="KW-0902">Two-component regulatory system</keyword>
<dbReference type="Pfam" id="PF02518">
    <property type="entry name" value="HATPase_c"/>
    <property type="match status" value="1"/>
</dbReference>
<dbReference type="InterPro" id="IPR035965">
    <property type="entry name" value="PAS-like_dom_sf"/>
</dbReference>
<dbReference type="EMBL" id="JAKLTY010000004">
    <property type="protein sequence ID" value="MCG2626559.1"/>
    <property type="molecule type" value="Genomic_DNA"/>
</dbReference>
<dbReference type="Gene3D" id="1.10.287.130">
    <property type="match status" value="1"/>
</dbReference>
<evidence type="ECO:0000256" key="4">
    <source>
        <dbReference type="ARBA" id="ARBA00022679"/>
    </source>
</evidence>